<dbReference type="NCBIfam" id="TIGR00613">
    <property type="entry name" value="reco"/>
    <property type="match status" value="1"/>
</dbReference>
<evidence type="ECO:0000256" key="8">
    <source>
        <dbReference type="HAMAP-Rule" id="MF_00201"/>
    </source>
</evidence>
<evidence type="ECO:0000256" key="1">
    <source>
        <dbReference type="ARBA" id="ARBA00003065"/>
    </source>
</evidence>
<keyword evidence="6 8" id="KW-0234">DNA repair</keyword>
<evidence type="ECO:0000256" key="9">
    <source>
        <dbReference type="SAM" id="MobiDB-lite"/>
    </source>
</evidence>
<dbReference type="InterPro" id="IPR003717">
    <property type="entry name" value="RecO"/>
</dbReference>
<dbReference type="GO" id="GO:0006310">
    <property type="term" value="P:DNA recombination"/>
    <property type="evidence" value="ECO:0007669"/>
    <property type="project" value="UniProtKB-UniRule"/>
</dbReference>
<evidence type="ECO:0000313" key="11">
    <source>
        <dbReference type="EMBL" id="MRH00449.1"/>
    </source>
</evidence>
<evidence type="ECO:0000256" key="7">
    <source>
        <dbReference type="ARBA" id="ARBA00033409"/>
    </source>
</evidence>
<name>A0A6N7Q7Z6_9XANT</name>
<dbReference type="GO" id="GO:0043590">
    <property type="term" value="C:bacterial nucleoid"/>
    <property type="evidence" value="ECO:0007669"/>
    <property type="project" value="TreeGrafter"/>
</dbReference>
<keyword evidence="4 8" id="KW-0227">DNA damage</keyword>
<dbReference type="InterPro" id="IPR022572">
    <property type="entry name" value="DNA_rep/recomb_RecO_N"/>
</dbReference>
<evidence type="ECO:0000313" key="14">
    <source>
        <dbReference type="Proteomes" id="UP000439314"/>
    </source>
</evidence>
<dbReference type="Gene3D" id="1.20.1440.120">
    <property type="entry name" value="Recombination protein O, C-terminal domain"/>
    <property type="match status" value="1"/>
</dbReference>
<reference evidence="12" key="2">
    <citation type="journal article" date="2020" name="Plant Dis.">
        <title>A Grain Rot of Rice in Iran Caused by a Xanthomonas Strain Closely Related to X. sacchari.</title>
        <authorList>
            <person name="Mirghasempour S.A."/>
            <person name="Huang S."/>
            <person name="Studholme D.J."/>
            <person name="Brady C.L."/>
        </authorList>
    </citation>
    <scope>NUCLEOTIDE SEQUENCE</scope>
    <source>
        <strain evidence="12">SAM114</strain>
    </source>
</reference>
<dbReference type="PANTHER" id="PTHR33991:SF1">
    <property type="entry name" value="DNA REPAIR PROTEIN RECO"/>
    <property type="match status" value="1"/>
</dbReference>
<accession>A0A6N7Q7Z6</accession>
<evidence type="ECO:0000256" key="4">
    <source>
        <dbReference type="ARBA" id="ARBA00022763"/>
    </source>
</evidence>
<dbReference type="PANTHER" id="PTHR33991">
    <property type="entry name" value="DNA REPAIR PROTEIN RECO"/>
    <property type="match status" value="1"/>
</dbReference>
<dbReference type="AlphaFoldDB" id="A0A6N7Q7Z6"/>
<evidence type="ECO:0000313" key="13">
    <source>
        <dbReference type="Proteomes" id="UP000437931"/>
    </source>
</evidence>
<keyword evidence="5 8" id="KW-0233">DNA recombination</keyword>
<dbReference type="InterPro" id="IPR012340">
    <property type="entry name" value="NA-bd_OB-fold"/>
</dbReference>
<dbReference type="Pfam" id="PF11967">
    <property type="entry name" value="RecO_N"/>
    <property type="match status" value="1"/>
</dbReference>
<dbReference type="Proteomes" id="UP000439314">
    <property type="component" value="Unassembled WGS sequence"/>
</dbReference>
<feature type="region of interest" description="Disordered" evidence="9">
    <location>
        <begin position="245"/>
        <end position="311"/>
    </location>
</feature>
<dbReference type="HAMAP" id="MF_00201">
    <property type="entry name" value="RecO"/>
    <property type="match status" value="1"/>
</dbReference>
<proteinExistence type="inferred from homology"/>
<comment type="similarity">
    <text evidence="2 8">Belongs to the RecO family.</text>
</comment>
<dbReference type="Proteomes" id="UP000437931">
    <property type="component" value="Unassembled WGS sequence"/>
</dbReference>
<evidence type="ECO:0000256" key="2">
    <source>
        <dbReference type="ARBA" id="ARBA00007452"/>
    </source>
</evidence>
<evidence type="ECO:0000259" key="10">
    <source>
        <dbReference type="Pfam" id="PF11967"/>
    </source>
</evidence>
<dbReference type="InterPro" id="IPR042242">
    <property type="entry name" value="RecO_C"/>
</dbReference>
<dbReference type="GO" id="GO:0006302">
    <property type="term" value="P:double-strand break repair"/>
    <property type="evidence" value="ECO:0007669"/>
    <property type="project" value="TreeGrafter"/>
</dbReference>
<sequence>MIEHEPGFVLHARPWRETSLLVEVLSVHHGRLGVLARGVHGPKKQALRAALQPLQSIRFSAQRRGELAQLREAEAMDAAPRLSGEAMLAGFYINELTLRLAPRDDPAPDLYLAYARVRARLAAEAPLAWSLRCFERDLLEALGVGFDLRHDGDGEPIDPAARYVLDAEHGPRRLLSDRGHDQRSGMATGRALLALADDTEPAAEDLPGLRRGMRVVLLHHLGGRGLKSWEMVEDLARQRSASAAGIASAVADPEPPQDDPPGSAAPGVAAMPASAARAATPEPDAEQDAQRDATSTSTPEAPTRSPPSAAS</sequence>
<dbReference type="Gene3D" id="2.40.50.140">
    <property type="entry name" value="Nucleic acid-binding proteins"/>
    <property type="match status" value="1"/>
</dbReference>
<dbReference type="SUPFAM" id="SSF50249">
    <property type="entry name" value="Nucleic acid-binding proteins"/>
    <property type="match status" value="1"/>
</dbReference>
<feature type="compositionally biased region" description="Low complexity" evidence="9">
    <location>
        <begin position="260"/>
        <end position="282"/>
    </location>
</feature>
<organism evidence="11 14">
    <name type="scientific">Xanthomonas sontii</name>
    <dbReference type="NCBI Taxonomy" id="2650745"/>
    <lineage>
        <taxon>Bacteria</taxon>
        <taxon>Pseudomonadati</taxon>
        <taxon>Pseudomonadota</taxon>
        <taxon>Gammaproteobacteria</taxon>
        <taxon>Lysobacterales</taxon>
        <taxon>Lysobacteraceae</taxon>
        <taxon>Xanthomonas</taxon>
    </lineage>
</organism>
<evidence type="ECO:0000256" key="3">
    <source>
        <dbReference type="ARBA" id="ARBA00021310"/>
    </source>
</evidence>
<comment type="caution">
    <text evidence="11">The sequence shown here is derived from an EMBL/GenBank/DDBJ whole genome shotgun (WGS) entry which is preliminary data.</text>
</comment>
<reference evidence="13 14" key="1">
    <citation type="submission" date="2019-11" db="EMBL/GenBank/DDBJ databases">
        <title>First report of rice panicle blight caused by Xanthomonas sp. in Iran.</title>
        <authorList>
            <person name="Mirghasempour S.A."/>
            <person name="Huang S."/>
            <person name="Brady C.L."/>
            <person name="Studholme D.J."/>
        </authorList>
    </citation>
    <scope>NUCLEOTIDE SEQUENCE [LARGE SCALE GENOMIC DNA]</scope>
    <source>
        <strain evidence="11 14">ASD011</strain>
        <strain evidence="13">SAM114</strain>
    </source>
</reference>
<dbReference type="EMBL" id="WJPM01000006">
    <property type="protein sequence ID" value="MRH74781.1"/>
    <property type="molecule type" value="Genomic_DNA"/>
</dbReference>
<protein>
    <recommendedName>
        <fullName evidence="3 8">DNA repair protein RecO</fullName>
    </recommendedName>
    <alternativeName>
        <fullName evidence="7 8">Recombination protein O</fullName>
    </alternativeName>
</protein>
<feature type="compositionally biased region" description="Polar residues" evidence="9">
    <location>
        <begin position="292"/>
        <end position="311"/>
    </location>
</feature>
<comment type="function">
    <text evidence="1 8">Involved in DNA repair and RecF pathway recombination.</text>
</comment>
<evidence type="ECO:0000256" key="5">
    <source>
        <dbReference type="ARBA" id="ARBA00023172"/>
    </source>
</evidence>
<evidence type="ECO:0000256" key="6">
    <source>
        <dbReference type="ARBA" id="ARBA00023204"/>
    </source>
</evidence>
<dbReference type="EMBL" id="WJPN01000006">
    <property type="protein sequence ID" value="MRH00449.1"/>
    <property type="molecule type" value="Genomic_DNA"/>
</dbReference>
<feature type="domain" description="DNA replication/recombination mediator RecO N-terminal" evidence="10">
    <location>
        <begin position="1"/>
        <end position="77"/>
    </location>
</feature>
<keyword evidence="13" id="KW-1185">Reference proteome</keyword>
<evidence type="ECO:0000313" key="12">
    <source>
        <dbReference type="EMBL" id="MRH74781.1"/>
    </source>
</evidence>
<dbReference type="Pfam" id="PF02565">
    <property type="entry name" value="RecO_C"/>
    <property type="match status" value="1"/>
</dbReference>
<gene>
    <name evidence="8 11" type="primary">recO</name>
    <name evidence="11" type="ORF">GIY21_09135</name>
    <name evidence="12" type="ORF">GIY22_09130</name>
</gene>